<protein>
    <recommendedName>
        <fullName evidence="3">DNA repair ATPase</fullName>
    </recommendedName>
</protein>
<name>A0A1B1URH9_9BRAD</name>
<accession>A0A1B1URH9</accession>
<proteinExistence type="predicted"/>
<evidence type="ECO:0008006" key="3">
    <source>
        <dbReference type="Google" id="ProtNLM"/>
    </source>
</evidence>
<dbReference type="AlphaFoldDB" id="A0A1B1URH9"/>
<dbReference type="KEGG" id="bic:LMTR13_07875"/>
<sequence>MSYVSNSDALNFLHAIGADLDLLFQALWKHVLCIEFIRLKFSVTNETNSRSVFERLRSRFSRDDRKARAIRYLKDWEGKFWITMDQNIKELTERVEKAVKAELGAEIEKFKAGGQYEKRLSTDKKSEFVSRVRKIISSDQLAELAGVIEMLSESEGGEDMKHFYILIDKLDEHWVDVSLRFKLIRALIESLKSFRRITNLKILVALRSDVLERVVQETRDLTFQREKLDDYFVHIRWTKPLLRQLVNSRIQSLFRGQYADRVIEFQDVFPFNVGNVDAFDYIVDRTLMRPRDVIAFVNECIEVAQGSYEVTSTMIRRAESNFSRIRRDALEQEWQSAFPSIKRLLDFVGTRQKAIVTFEELCSQKEVDDIALAIYSEKKIDYDPLYELASTYYEKDNRSAEEMVKAIVGILYRVGAIGVKLKNGNRFMYSHLDDALLPAAQFTEDARVRIHPMLWGAFHLQAA</sequence>
<reference evidence="1 2" key="1">
    <citation type="submission" date="2016-07" db="EMBL/GenBank/DDBJ databases">
        <title>Complete genome sequence of Bradyrhizobium icense LMTR 13T, a potential inoculant strain isolated from lima bean (Phaseolus lunatus) in Peru.</title>
        <authorList>
            <person name="Ormeno-Orrillo E."/>
            <person name="Duran D."/>
            <person name="Rogel M.A."/>
            <person name="Rey L."/>
            <person name="Imperial J."/>
            <person name="Ruiz-Argueso T."/>
            <person name="Martinez-Romero E."/>
        </authorList>
    </citation>
    <scope>NUCLEOTIDE SEQUENCE [LARGE SCALE GENOMIC DNA]</scope>
    <source>
        <strain evidence="1 2">LMTR 13</strain>
    </source>
</reference>
<organism evidence="1 2">
    <name type="scientific">Bradyrhizobium icense</name>
    <dbReference type="NCBI Taxonomy" id="1274631"/>
    <lineage>
        <taxon>Bacteria</taxon>
        <taxon>Pseudomonadati</taxon>
        <taxon>Pseudomonadota</taxon>
        <taxon>Alphaproteobacteria</taxon>
        <taxon>Hyphomicrobiales</taxon>
        <taxon>Nitrobacteraceae</taxon>
        <taxon>Bradyrhizobium</taxon>
    </lineage>
</organism>
<dbReference type="EMBL" id="CP016428">
    <property type="protein sequence ID" value="ANW05381.1"/>
    <property type="molecule type" value="Genomic_DNA"/>
</dbReference>
<dbReference type="STRING" id="1274631.LMTR13_07875"/>
<evidence type="ECO:0000313" key="2">
    <source>
        <dbReference type="Proteomes" id="UP000092839"/>
    </source>
</evidence>
<dbReference type="InterPro" id="IPR059206">
    <property type="entry name" value="Sll1717-like"/>
</dbReference>
<keyword evidence="2" id="KW-1185">Reference proteome</keyword>
<gene>
    <name evidence="1" type="ORF">LMTR13_07875</name>
</gene>
<dbReference type="NCBIfam" id="NF047389">
    <property type="entry name" value="ATPase_Sll1717"/>
    <property type="match status" value="1"/>
</dbReference>
<evidence type="ECO:0000313" key="1">
    <source>
        <dbReference type="EMBL" id="ANW05381.1"/>
    </source>
</evidence>
<dbReference type="Proteomes" id="UP000092839">
    <property type="component" value="Chromosome"/>
</dbReference>